<dbReference type="SUPFAM" id="SSF46689">
    <property type="entry name" value="Homeodomain-like"/>
    <property type="match status" value="1"/>
</dbReference>
<proteinExistence type="predicted"/>
<sequence>MPRLAPTPLHLSELEREQLQHLVNRHSTSQQIVLRAKIILQADAGQNHREIGRALNISRDMARLWRNRWLELSGKPLSVVERLTDHPCQLKGMGSQIC</sequence>
<name>A0A977PXI4_9CYAN</name>
<dbReference type="KEGG" id="wna:KA717_08855"/>
<dbReference type="Proteomes" id="UP001065613">
    <property type="component" value="Chromosome"/>
</dbReference>
<dbReference type="InterPro" id="IPR009057">
    <property type="entry name" value="Homeodomain-like_sf"/>
</dbReference>
<gene>
    <name evidence="1" type="ORF">KA717_08855</name>
</gene>
<protein>
    <submittedName>
        <fullName evidence="1">Helix-turn-helix domain-containing protein</fullName>
    </submittedName>
</protein>
<dbReference type="Pfam" id="PF13384">
    <property type="entry name" value="HTH_23"/>
    <property type="match status" value="1"/>
</dbReference>
<dbReference type="AlphaFoldDB" id="A0A977PXI4"/>
<dbReference type="EMBL" id="CP073041">
    <property type="protein sequence ID" value="UXE62799.1"/>
    <property type="molecule type" value="Genomic_DNA"/>
</dbReference>
<reference evidence="1" key="1">
    <citation type="submission" date="2021-04" db="EMBL/GenBank/DDBJ databases">
        <title>Genome sequence of Woronichinia naegeliana from Washington state freshwater lake bloom.</title>
        <authorList>
            <person name="Dreher T.W."/>
        </authorList>
    </citation>
    <scope>NUCLEOTIDE SEQUENCE</scope>
    <source>
        <strain evidence="1">WA131</strain>
    </source>
</reference>
<accession>A0A977PXI4</accession>
<evidence type="ECO:0000313" key="1">
    <source>
        <dbReference type="EMBL" id="UXE62799.1"/>
    </source>
</evidence>
<organism evidence="1">
    <name type="scientific">Woronichinia naegeliana WA131</name>
    <dbReference type="NCBI Taxonomy" id="2824559"/>
    <lineage>
        <taxon>Bacteria</taxon>
        <taxon>Bacillati</taxon>
        <taxon>Cyanobacteriota</taxon>
        <taxon>Cyanophyceae</taxon>
        <taxon>Synechococcales</taxon>
        <taxon>Coelosphaeriaceae</taxon>
        <taxon>Woronichinia</taxon>
    </lineage>
</organism>